<dbReference type="Proteomes" id="UP001085076">
    <property type="component" value="Miscellaneous, Linkage group lg03"/>
</dbReference>
<comment type="caution">
    <text evidence="2">The sequence shown here is derived from an EMBL/GenBank/DDBJ whole genome shotgun (WGS) entry which is preliminary data.</text>
</comment>
<proteinExistence type="predicted"/>
<sequence>MIITVVGLASSSQGRPRIIAWEVPSLVFDVDVCPPLIVRACSLSSNKGVFSSLFPLITASRRFPVPVVSLSKTTSLLSDHRDEIVVHIDSNRGNTQSFATAVASPFLKGIWRESSYDFLGEAGGGTAPEFSFPNQKTNKSSKGIEQNPPSRLISSILRKQRTSGAKLSLHMDFEMEELKHPSSNSISKDLCVSF</sequence>
<protein>
    <submittedName>
        <fullName evidence="2">Uncharacterized protein</fullName>
    </submittedName>
</protein>
<dbReference type="AlphaFoldDB" id="A0A9D5CQG2"/>
<feature type="compositionally biased region" description="Polar residues" evidence="1">
    <location>
        <begin position="132"/>
        <end position="149"/>
    </location>
</feature>
<dbReference type="EMBL" id="JAGGNH010000003">
    <property type="protein sequence ID" value="KAJ0977533.1"/>
    <property type="molecule type" value="Genomic_DNA"/>
</dbReference>
<evidence type="ECO:0000313" key="3">
    <source>
        <dbReference type="Proteomes" id="UP001085076"/>
    </source>
</evidence>
<evidence type="ECO:0000313" key="2">
    <source>
        <dbReference type="EMBL" id="KAJ0977533.1"/>
    </source>
</evidence>
<name>A0A9D5CQG2_9LILI</name>
<keyword evidence="3" id="KW-1185">Reference proteome</keyword>
<gene>
    <name evidence="2" type="ORF">J5N97_013007</name>
</gene>
<organism evidence="2 3">
    <name type="scientific">Dioscorea zingiberensis</name>
    <dbReference type="NCBI Taxonomy" id="325984"/>
    <lineage>
        <taxon>Eukaryota</taxon>
        <taxon>Viridiplantae</taxon>
        <taxon>Streptophyta</taxon>
        <taxon>Embryophyta</taxon>
        <taxon>Tracheophyta</taxon>
        <taxon>Spermatophyta</taxon>
        <taxon>Magnoliopsida</taxon>
        <taxon>Liliopsida</taxon>
        <taxon>Dioscoreales</taxon>
        <taxon>Dioscoreaceae</taxon>
        <taxon>Dioscorea</taxon>
    </lineage>
</organism>
<feature type="region of interest" description="Disordered" evidence="1">
    <location>
        <begin position="127"/>
        <end position="149"/>
    </location>
</feature>
<reference evidence="2" key="2">
    <citation type="journal article" date="2022" name="Hortic Res">
        <title>The genome of Dioscorea zingiberensis sheds light on the biosynthesis, origin and evolution of the medicinally important diosgenin saponins.</title>
        <authorList>
            <person name="Li Y."/>
            <person name="Tan C."/>
            <person name="Li Z."/>
            <person name="Guo J."/>
            <person name="Li S."/>
            <person name="Chen X."/>
            <person name="Wang C."/>
            <person name="Dai X."/>
            <person name="Yang H."/>
            <person name="Song W."/>
            <person name="Hou L."/>
            <person name="Xu J."/>
            <person name="Tong Z."/>
            <person name="Xu A."/>
            <person name="Yuan X."/>
            <person name="Wang W."/>
            <person name="Yang Q."/>
            <person name="Chen L."/>
            <person name="Sun Z."/>
            <person name="Wang K."/>
            <person name="Pan B."/>
            <person name="Chen J."/>
            <person name="Bao Y."/>
            <person name="Liu F."/>
            <person name="Qi X."/>
            <person name="Gang D.R."/>
            <person name="Wen J."/>
            <person name="Li J."/>
        </authorList>
    </citation>
    <scope>NUCLEOTIDE SEQUENCE</scope>
    <source>
        <strain evidence="2">Dzin_1.0</strain>
    </source>
</reference>
<evidence type="ECO:0000256" key="1">
    <source>
        <dbReference type="SAM" id="MobiDB-lite"/>
    </source>
</evidence>
<accession>A0A9D5CQG2</accession>
<reference evidence="2" key="1">
    <citation type="submission" date="2021-03" db="EMBL/GenBank/DDBJ databases">
        <authorList>
            <person name="Li Z."/>
            <person name="Yang C."/>
        </authorList>
    </citation>
    <scope>NUCLEOTIDE SEQUENCE</scope>
    <source>
        <strain evidence="2">Dzin_1.0</strain>
        <tissue evidence="2">Leaf</tissue>
    </source>
</reference>